<reference evidence="2" key="1">
    <citation type="journal article" date="2017" name="Nat. Ecol. Evol.">
        <title>Genome expansion and lineage-specific genetic innovations in the forest pathogenic fungi Armillaria.</title>
        <authorList>
            <person name="Sipos G."/>
            <person name="Prasanna A.N."/>
            <person name="Walter M.C."/>
            <person name="O'Connor E."/>
            <person name="Balint B."/>
            <person name="Krizsan K."/>
            <person name="Kiss B."/>
            <person name="Hess J."/>
            <person name="Varga T."/>
            <person name="Slot J."/>
            <person name="Riley R."/>
            <person name="Boka B."/>
            <person name="Rigling D."/>
            <person name="Barry K."/>
            <person name="Lee J."/>
            <person name="Mihaltcheva S."/>
            <person name="LaButti K."/>
            <person name="Lipzen A."/>
            <person name="Waldron R."/>
            <person name="Moloney N.M."/>
            <person name="Sperisen C."/>
            <person name="Kredics L."/>
            <person name="Vagvoelgyi C."/>
            <person name="Patrignani A."/>
            <person name="Fitzpatrick D."/>
            <person name="Nagy I."/>
            <person name="Doyle S."/>
            <person name="Anderson J.B."/>
            <person name="Grigoriev I.V."/>
            <person name="Gueldener U."/>
            <person name="Muensterkoetter M."/>
            <person name="Nagy L.G."/>
        </authorList>
    </citation>
    <scope>NUCLEOTIDE SEQUENCE [LARGE SCALE GENOMIC DNA]</scope>
    <source>
        <strain evidence="2">C18/9</strain>
    </source>
</reference>
<proteinExistence type="predicted"/>
<dbReference type="AlphaFoldDB" id="A0A284QR58"/>
<gene>
    <name evidence="1" type="ORF">ARMOST_02166</name>
</gene>
<dbReference type="EMBL" id="FUEG01000001">
    <property type="protein sequence ID" value="SJK98891.1"/>
    <property type="molecule type" value="Genomic_DNA"/>
</dbReference>
<keyword evidence="2" id="KW-1185">Reference proteome</keyword>
<organism evidence="1 2">
    <name type="scientific">Armillaria ostoyae</name>
    <name type="common">Armillaria root rot fungus</name>
    <dbReference type="NCBI Taxonomy" id="47428"/>
    <lineage>
        <taxon>Eukaryota</taxon>
        <taxon>Fungi</taxon>
        <taxon>Dikarya</taxon>
        <taxon>Basidiomycota</taxon>
        <taxon>Agaricomycotina</taxon>
        <taxon>Agaricomycetes</taxon>
        <taxon>Agaricomycetidae</taxon>
        <taxon>Agaricales</taxon>
        <taxon>Marasmiineae</taxon>
        <taxon>Physalacriaceae</taxon>
        <taxon>Armillaria</taxon>
    </lineage>
</organism>
<dbReference type="Proteomes" id="UP000219338">
    <property type="component" value="Unassembled WGS sequence"/>
</dbReference>
<evidence type="ECO:0000313" key="2">
    <source>
        <dbReference type="Proteomes" id="UP000219338"/>
    </source>
</evidence>
<accession>A0A284QR58</accession>
<sequence>MQQWIPTLSTIAVQGGAFTDGKRLVASGTIESSHGAIDKDILLHIKSLKAWACTYKHLKRTDERLDGTGVSGCATLESPSSYLSQTFYPTGQPWQMLDGDAKYDTPTRTNHFHFRLPIRDAFTLAIALWNTMDEDARCGSFQEPALSFDIDLCGSCGFLL</sequence>
<protein>
    <submittedName>
        <fullName evidence="1">Uncharacterized protein</fullName>
    </submittedName>
</protein>
<evidence type="ECO:0000313" key="1">
    <source>
        <dbReference type="EMBL" id="SJK98891.1"/>
    </source>
</evidence>
<name>A0A284QR58_ARMOS</name>